<name>A0ABS5VX22_9BACT</name>
<feature type="chain" id="PRO_5046858655" evidence="1">
    <location>
        <begin position="29"/>
        <end position="225"/>
    </location>
</feature>
<evidence type="ECO:0000313" key="4">
    <source>
        <dbReference type="Proteomes" id="UP000772618"/>
    </source>
</evidence>
<keyword evidence="4" id="KW-1185">Reference proteome</keyword>
<keyword evidence="1" id="KW-0732">Signal</keyword>
<proteinExistence type="predicted"/>
<dbReference type="EMBL" id="JAHESD010000076">
    <property type="protein sequence ID" value="MBT1705970.1"/>
    <property type="molecule type" value="Genomic_DNA"/>
</dbReference>
<feature type="signal peptide" evidence="1">
    <location>
        <begin position="1"/>
        <end position="28"/>
    </location>
</feature>
<dbReference type="RefSeq" id="WP_254156488.1">
    <property type="nucleotide sequence ID" value="NZ_JAHESD010000076.1"/>
</dbReference>
<comment type="caution">
    <text evidence="3">The sequence shown here is derived from an EMBL/GenBank/DDBJ whole genome shotgun (WGS) entry which is preliminary data.</text>
</comment>
<evidence type="ECO:0000313" key="3">
    <source>
        <dbReference type="EMBL" id="MBT1705970.1"/>
    </source>
</evidence>
<evidence type="ECO:0000259" key="2">
    <source>
        <dbReference type="Pfam" id="PF13568"/>
    </source>
</evidence>
<dbReference type="SUPFAM" id="SSF56925">
    <property type="entry name" value="OMPA-like"/>
    <property type="match status" value="1"/>
</dbReference>
<reference evidence="3 4" key="1">
    <citation type="submission" date="2021-05" db="EMBL/GenBank/DDBJ databases">
        <title>A Polyphasic approach of four new species of the genus Ohtaekwangia: Ohtaekwangia histidinii sp. nov., Ohtaekwangia cretensis sp. nov., Ohtaekwangia indiensis sp. nov., Ohtaekwangia reichenbachii sp. nov. from diverse environment.</title>
        <authorList>
            <person name="Octaviana S."/>
        </authorList>
    </citation>
    <scope>NUCLEOTIDE SEQUENCE [LARGE SCALE GENOMIC DNA]</scope>
    <source>
        <strain evidence="3 4">PWU20</strain>
    </source>
</reference>
<sequence length="225" mass="24488">MKKLSFTKRIVAVSIMLFLLTASHFANAQFGFSVGPKGGLAITSFRGADADNIDSRTSWFGGVFLNFQLAPVIAIQPELLLTERGADVTTGNVRDNISINYFEVPVLAKLRLPLANEIIFPHILFGPNFAFRTDLDFQSTDTQSGLALEANTDDVRKSDISGLVGAGIDIQTPGNGVFFTIDGRYGFGFSDLNDNDNTVSLKHRAWTFAVGVGFRIGNRSDDLDD</sequence>
<evidence type="ECO:0000256" key="1">
    <source>
        <dbReference type="SAM" id="SignalP"/>
    </source>
</evidence>
<accession>A0ABS5VX22</accession>
<dbReference type="Proteomes" id="UP000772618">
    <property type="component" value="Unassembled WGS sequence"/>
</dbReference>
<protein>
    <submittedName>
        <fullName evidence="3">Outer membrane beta-barrel protein</fullName>
    </submittedName>
</protein>
<dbReference type="InterPro" id="IPR011250">
    <property type="entry name" value="OMP/PagP_B-barrel"/>
</dbReference>
<feature type="domain" description="Outer membrane protein beta-barrel" evidence="2">
    <location>
        <begin position="28"/>
        <end position="192"/>
    </location>
</feature>
<organism evidence="3 4">
    <name type="scientific">Chryseosolibacter indicus</name>
    <dbReference type="NCBI Taxonomy" id="2782351"/>
    <lineage>
        <taxon>Bacteria</taxon>
        <taxon>Pseudomonadati</taxon>
        <taxon>Bacteroidota</taxon>
        <taxon>Cytophagia</taxon>
        <taxon>Cytophagales</taxon>
        <taxon>Chryseotaleaceae</taxon>
        <taxon>Chryseosolibacter</taxon>
    </lineage>
</organism>
<dbReference type="Pfam" id="PF13568">
    <property type="entry name" value="OMP_b-brl_2"/>
    <property type="match status" value="1"/>
</dbReference>
<gene>
    <name evidence="3" type="ORF">KK060_21950</name>
</gene>
<dbReference type="InterPro" id="IPR025665">
    <property type="entry name" value="Beta-barrel_OMP_2"/>
</dbReference>